<dbReference type="EMBL" id="HBFQ01034127">
    <property type="protein sequence ID" value="CAD8849695.1"/>
    <property type="molecule type" value="Transcribed_RNA"/>
</dbReference>
<evidence type="ECO:0000313" key="1">
    <source>
        <dbReference type="EMBL" id="CAD8849695.1"/>
    </source>
</evidence>
<protein>
    <submittedName>
        <fullName evidence="1">Uncharacterized protein</fullName>
    </submittedName>
</protein>
<organism evidence="1">
    <name type="scientific">Noctiluca scintillans</name>
    <name type="common">Sea sparkle</name>
    <name type="synonym">Red tide dinoflagellate</name>
    <dbReference type="NCBI Taxonomy" id="2966"/>
    <lineage>
        <taxon>Eukaryota</taxon>
        <taxon>Sar</taxon>
        <taxon>Alveolata</taxon>
        <taxon>Dinophyceae</taxon>
        <taxon>Noctilucales</taxon>
        <taxon>Noctilucaceae</taxon>
        <taxon>Noctiluca</taxon>
    </lineage>
</organism>
<accession>A0A7S1ACI4</accession>
<name>A0A7S1ACI4_NOCSC</name>
<sequence>MPRSDLMRPSILTTMMGCGTECGARETAGEQSRPQSIRKRIHSGMDVRASSLKKRSSVIGIPGRGFRGFASQCSEAELYSQLARLAPDQRRRVLEHCLSERQRLALEVWILRQRASSVVKARGSHRKLRDTRCWNRTLSKVTQTRCMSGALPLRRSKRTRSDIPGVHCRIAGRSYRAVVTAAPFRIMSSYSSSLPKVLRFHEVLLAVARRVRREGAEKLESSIKRAVQEEPQRHGFLSANDIGLTLEVTISARFWIGQGLITPRFSSSQLDAALRAWRRLREARGICRGCTNGYTLFWHDTPTELETAWARMRGVYLDICSELGRSRRHAASRLNALEEKHRSCKERITERYGSKSEMSRVTSCVHPEGKDIGTSECFHYFKECTGLRSGTG</sequence>
<reference evidence="1" key="1">
    <citation type="submission" date="2021-01" db="EMBL/GenBank/DDBJ databases">
        <authorList>
            <person name="Corre E."/>
            <person name="Pelletier E."/>
            <person name="Niang G."/>
            <person name="Scheremetjew M."/>
            <person name="Finn R."/>
            <person name="Kale V."/>
            <person name="Holt S."/>
            <person name="Cochrane G."/>
            <person name="Meng A."/>
            <person name="Brown T."/>
            <person name="Cohen L."/>
        </authorList>
    </citation>
    <scope>NUCLEOTIDE SEQUENCE</scope>
</reference>
<proteinExistence type="predicted"/>
<dbReference type="AlphaFoldDB" id="A0A7S1ACI4"/>
<gene>
    <name evidence="1" type="ORF">NSCI0253_LOCUS24045</name>
</gene>